<proteinExistence type="predicted"/>
<feature type="region of interest" description="Disordered" evidence="2">
    <location>
        <begin position="771"/>
        <end position="793"/>
    </location>
</feature>
<evidence type="ECO:0000313" key="5">
    <source>
        <dbReference type="Proteomes" id="UP001151760"/>
    </source>
</evidence>
<sequence length="1062" mass="120630">MHKQLKRLTHALVAQRRLVRPKTGVTMDFEVKPVNYALMAISSSNSSSSSNRFGTQMDDMSNKSETDSENSLTIFEVRSSDEESTLANNRFTKANEYHDVPPLITGNPLTPRADISFAGLDEDEVSIEDWISNRIRKNVCADKLLGNGKIKPVWDYAKGSSGKDKGPTQEYILLPLQPRKTRIPARMTTSKPEMNKSSFELRRWFTQELVANAMHDESRQAFEEEKRRIASQNKATQATSANADESSFVYLGGKKPIDASTLPNADLPIKPKCLTWKMLLILSQMMEYSMELYSSLQQVWTLVDLPFGKKAIGTKWVNFRNKRDEKTLLLRIPPTSLDFLLSTGVKMFISMAKIEEEVYVHQPLGFVDPAHPNKVYKVVKALYGLHQAPRGLDIEDTLSFPVREWFKRGTIDKNLFYQRRNISYAQKNPYELPLGELTFFLRLQVKQQPDGIFISQDKYVADILKKFDLCSIKTATTPIESNKKPDYKMKMDRGDCSMNIPINDWFPNVFDCIKARHQCFADFASAMFKSLPKKASHLHAVKRIFKYLKHQPKLGLWYPRDSPFKLEAFSDSDYAGVSLNRKSTTGGCQFLGKRLISWQCKKQTIVSNSTTEAEYVAAAHCSGQVAFFEEKPTESDGFTEVVDYLKKVHLSRSSAHPAEPHHIHPHTVETISSTSQPPIPSPLQSSPHPSPLHHSPPHSPPQSPPHLSPPRSYKAPLPEGNTSGSAEDSMQLKELMVLVPTLKVKSLEKALKRKSKKVLISESEGLEKVNTGGLGVSTGSGPVSSARGQREGKAPMIVEETQAPTRTKEQIQQEEASLAKAIRLQTLEEEETTKQVHLDALLAKRMEEEELNEQQKQRKAQVQFEAQHYTEEDWDAIRAKLEANAELTKNALGKELPEEDFAKKMIELVNQRKKFFAEERAKARRSKPMTQSLLSNYMMNYLKNQGTWKLTQLKKLSFEEVKEEFDKLVKQTEISKKQRIDDKDVSVEEKVTEVKEEEPIIRTVKTKKQKARKGINVDQSPQGDLETDEEESVEAMNPTPLDTKSNIMANWKIFQQGERSIY</sequence>
<keyword evidence="5" id="KW-1185">Reference proteome</keyword>
<feature type="domain" description="Reverse transcriptase Ty1/copia-type" evidence="3">
    <location>
        <begin position="351"/>
        <end position="392"/>
    </location>
</feature>
<dbReference type="EMBL" id="BQNB010020636">
    <property type="protein sequence ID" value="GJT98021.1"/>
    <property type="molecule type" value="Genomic_DNA"/>
</dbReference>
<dbReference type="CDD" id="cd09272">
    <property type="entry name" value="RNase_HI_RT_Ty1"/>
    <property type="match status" value="1"/>
</dbReference>
<evidence type="ECO:0000259" key="3">
    <source>
        <dbReference type="Pfam" id="PF07727"/>
    </source>
</evidence>
<reference evidence="4" key="2">
    <citation type="submission" date="2022-01" db="EMBL/GenBank/DDBJ databases">
        <authorList>
            <person name="Yamashiro T."/>
            <person name="Shiraishi A."/>
            <person name="Satake H."/>
            <person name="Nakayama K."/>
        </authorList>
    </citation>
    <scope>NUCLEOTIDE SEQUENCE</scope>
</reference>
<dbReference type="PANTHER" id="PTHR11439">
    <property type="entry name" value="GAG-POL-RELATED RETROTRANSPOSON"/>
    <property type="match status" value="1"/>
</dbReference>
<feature type="compositionally biased region" description="Polar residues" evidence="2">
    <location>
        <begin position="230"/>
        <end position="240"/>
    </location>
</feature>
<comment type="caution">
    <text evidence="4">The sequence shown here is derived from an EMBL/GenBank/DDBJ whole genome shotgun (WGS) entry which is preliminary data.</text>
</comment>
<protein>
    <submittedName>
        <fullName evidence="4">Ribonuclease H-like domain-containing protein</fullName>
    </submittedName>
</protein>
<reference evidence="4" key="1">
    <citation type="journal article" date="2022" name="Int. J. Mol. Sci.">
        <title>Draft Genome of Tanacetum Coccineum: Genomic Comparison of Closely Related Tanacetum-Family Plants.</title>
        <authorList>
            <person name="Yamashiro T."/>
            <person name="Shiraishi A."/>
            <person name="Nakayama K."/>
            <person name="Satake H."/>
        </authorList>
    </citation>
    <scope>NUCLEOTIDE SEQUENCE</scope>
</reference>
<feature type="coiled-coil region" evidence="1">
    <location>
        <begin position="838"/>
        <end position="872"/>
    </location>
</feature>
<dbReference type="PANTHER" id="PTHR11439:SF495">
    <property type="entry name" value="REVERSE TRANSCRIPTASE, RNA-DEPENDENT DNA POLYMERASE-RELATED"/>
    <property type="match status" value="1"/>
</dbReference>
<evidence type="ECO:0000256" key="1">
    <source>
        <dbReference type="SAM" id="Coils"/>
    </source>
</evidence>
<name>A0ABQ5IE61_9ASTR</name>
<dbReference type="Pfam" id="PF07727">
    <property type="entry name" value="RVT_2"/>
    <property type="match status" value="1"/>
</dbReference>
<evidence type="ECO:0000256" key="2">
    <source>
        <dbReference type="SAM" id="MobiDB-lite"/>
    </source>
</evidence>
<feature type="compositionally biased region" description="Low complexity" evidence="2">
    <location>
        <begin position="672"/>
        <end position="687"/>
    </location>
</feature>
<organism evidence="4 5">
    <name type="scientific">Tanacetum coccineum</name>
    <dbReference type="NCBI Taxonomy" id="301880"/>
    <lineage>
        <taxon>Eukaryota</taxon>
        <taxon>Viridiplantae</taxon>
        <taxon>Streptophyta</taxon>
        <taxon>Embryophyta</taxon>
        <taxon>Tracheophyta</taxon>
        <taxon>Spermatophyta</taxon>
        <taxon>Magnoliopsida</taxon>
        <taxon>eudicotyledons</taxon>
        <taxon>Gunneridae</taxon>
        <taxon>Pentapetalae</taxon>
        <taxon>asterids</taxon>
        <taxon>campanulids</taxon>
        <taxon>Asterales</taxon>
        <taxon>Asteraceae</taxon>
        <taxon>Asteroideae</taxon>
        <taxon>Anthemideae</taxon>
        <taxon>Anthemidinae</taxon>
        <taxon>Tanacetum</taxon>
    </lineage>
</organism>
<feature type="region of interest" description="Disordered" evidence="2">
    <location>
        <begin position="668"/>
        <end position="727"/>
    </location>
</feature>
<feature type="compositionally biased region" description="Pro residues" evidence="2">
    <location>
        <begin position="697"/>
        <end position="708"/>
    </location>
</feature>
<dbReference type="InterPro" id="IPR013103">
    <property type="entry name" value="RVT_2"/>
</dbReference>
<feature type="region of interest" description="Disordered" evidence="2">
    <location>
        <begin position="44"/>
        <end position="69"/>
    </location>
</feature>
<gene>
    <name evidence="4" type="ORF">Tco_1093539</name>
</gene>
<accession>A0ABQ5IE61</accession>
<feature type="region of interest" description="Disordered" evidence="2">
    <location>
        <begin position="1008"/>
        <end position="1042"/>
    </location>
</feature>
<dbReference type="Proteomes" id="UP001151760">
    <property type="component" value="Unassembled WGS sequence"/>
</dbReference>
<feature type="region of interest" description="Disordered" evidence="2">
    <location>
        <begin position="221"/>
        <end position="240"/>
    </location>
</feature>
<evidence type="ECO:0000313" key="4">
    <source>
        <dbReference type="EMBL" id="GJT98021.1"/>
    </source>
</evidence>
<keyword evidence="1" id="KW-0175">Coiled coil</keyword>